<dbReference type="InterPro" id="IPR051453">
    <property type="entry name" value="MBL_Glyoxalase_II"/>
</dbReference>
<keyword evidence="4" id="KW-0862">Zinc</keyword>
<dbReference type="CDD" id="cd06262">
    <property type="entry name" value="metallo-hydrolase-like_MBL-fold"/>
    <property type="match status" value="1"/>
</dbReference>
<comment type="caution">
    <text evidence="9">The sequence shown here is derived from an EMBL/GenBank/DDBJ whole genome shotgun (WGS) entry which is preliminary data.</text>
</comment>
<name>A0ABR5N6L3_BRECH</name>
<comment type="function">
    <text evidence="6">Counteracts the endogenous Pycsar antiviral defense system. Phosphodiesterase that enables metal-dependent hydrolysis of host cyclic nucleotide Pycsar defense signals such as cCMP and cUMP.</text>
</comment>
<dbReference type="PANTHER" id="PTHR46233">
    <property type="entry name" value="HYDROXYACYLGLUTATHIONE HYDROLASE GLOC"/>
    <property type="match status" value="1"/>
</dbReference>
<comment type="catalytic activity">
    <reaction evidence="5">
        <text>3',5'-cyclic CMP + H2O = CMP + H(+)</text>
        <dbReference type="Rhea" id="RHEA:72675"/>
        <dbReference type="ChEBI" id="CHEBI:15377"/>
        <dbReference type="ChEBI" id="CHEBI:15378"/>
        <dbReference type="ChEBI" id="CHEBI:58003"/>
        <dbReference type="ChEBI" id="CHEBI:60377"/>
    </reaction>
    <physiologicalReaction direction="left-to-right" evidence="5">
        <dbReference type="Rhea" id="RHEA:72676"/>
    </physiologicalReaction>
</comment>
<dbReference type="Proteomes" id="UP000051063">
    <property type="component" value="Unassembled WGS sequence"/>
</dbReference>
<dbReference type="GO" id="GO:0016787">
    <property type="term" value="F:hydrolase activity"/>
    <property type="evidence" value="ECO:0007669"/>
    <property type="project" value="UniProtKB-KW"/>
</dbReference>
<protein>
    <submittedName>
        <fullName evidence="9">Hydrolase glyoxylase</fullName>
    </submittedName>
</protein>
<comment type="cofactor">
    <cofactor evidence="1">
        <name>Zn(2+)</name>
        <dbReference type="ChEBI" id="CHEBI:29105"/>
    </cofactor>
</comment>
<dbReference type="Pfam" id="PF00753">
    <property type="entry name" value="Lactamase_B"/>
    <property type="match status" value="1"/>
</dbReference>
<sequence length="273" mass="30925">MIQYATKQVTVFQSALFQTTSTVISLDEHIVIVDPNWLPHEVRAIQDYVQSIRGDKELYLLFTHGDFDHIIGYRAFPDAKSIGSIGLQNHPKKDHKLHLIHDFDATYYLTRDYPIEFPELDIVISEDHQQLTLGTSTLHFYLAPGHSADGLFTIVDSLGLFVAGDYLSDFELPYIYDSAKSYKKTIEKASQIIDAHGILLLVPGHGQTTDSQAEMKRRAHLALDHLERLTNAVIAKDEALIASMEKEHAFFSPTTQESHKENVRIIRSEYSGD</sequence>
<dbReference type="PANTHER" id="PTHR46233:SF3">
    <property type="entry name" value="HYDROXYACYLGLUTATHIONE HYDROLASE GLOC"/>
    <property type="match status" value="1"/>
</dbReference>
<evidence type="ECO:0000256" key="1">
    <source>
        <dbReference type="ARBA" id="ARBA00001947"/>
    </source>
</evidence>
<gene>
    <name evidence="9" type="ORF">AN963_15040</name>
</gene>
<dbReference type="SMART" id="SM00849">
    <property type="entry name" value="Lactamase_B"/>
    <property type="match status" value="1"/>
</dbReference>
<comment type="catalytic activity">
    <reaction evidence="7">
        <text>3',5'-cyclic UMP + H2O = UMP + H(+)</text>
        <dbReference type="Rhea" id="RHEA:70575"/>
        <dbReference type="ChEBI" id="CHEBI:15377"/>
        <dbReference type="ChEBI" id="CHEBI:15378"/>
        <dbReference type="ChEBI" id="CHEBI:57865"/>
        <dbReference type="ChEBI" id="CHEBI:184387"/>
    </reaction>
    <physiologicalReaction direction="left-to-right" evidence="7">
        <dbReference type="Rhea" id="RHEA:70576"/>
    </physiologicalReaction>
</comment>
<evidence type="ECO:0000256" key="5">
    <source>
        <dbReference type="ARBA" id="ARBA00034221"/>
    </source>
</evidence>
<organism evidence="9 10">
    <name type="scientific">Brevibacillus choshinensis</name>
    <dbReference type="NCBI Taxonomy" id="54911"/>
    <lineage>
        <taxon>Bacteria</taxon>
        <taxon>Bacillati</taxon>
        <taxon>Bacillota</taxon>
        <taxon>Bacilli</taxon>
        <taxon>Bacillales</taxon>
        <taxon>Paenibacillaceae</taxon>
        <taxon>Brevibacillus</taxon>
    </lineage>
</organism>
<accession>A0ABR5N6L3</accession>
<evidence type="ECO:0000256" key="4">
    <source>
        <dbReference type="ARBA" id="ARBA00022833"/>
    </source>
</evidence>
<evidence type="ECO:0000256" key="3">
    <source>
        <dbReference type="ARBA" id="ARBA00022801"/>
    </source>
</evidence>
<keyword evidence="2" id="KW-0479">Metal-binding</keyword>
<dbReference type="InterPro" id="IPR001279">
    <property type="entry name" value="Metallo-B-lactamas"/>
</dbReference>
<dbReference type="InterPro" id="IPR036866">
    <property type="entry name" value="RibonucZ/Hydroxyglut_hydro"/>
</dbReference>
<dbReference type="RefSeq" id="WP_055745363.1">
    <property type="nucleotide sequence ID" value="NZ_LJJB01000010.1"/>
</dbReference>
<evidence type="ECO:0000313" key="10">
    <source>
        <dbReference type="Proteomes" id="UP000051063"/>
    </source>
</evidence>
<proteinExistence type="predicted"/>
<dbReference type="Gene3D" id="3.60.15.10">
    <property type="entry name" value="Ribonuclease Z/Hydroxyacylglutathione hydrolase-like"/>
    <property type="match status" value="1"/>
</dbReference>
<evidence type="ECO:0000256" key="6">
    <source>
        <dbReference type="ARBA" id="ARBA00034301"/>
    </source>
</evidence>
<feature type="domain" description="Metallo-beta-lactamase" evidence="8">
    <location>
        <begin position="18"/>
        <end position="205"/>
    </location>
</feature>
<evidence type="ECO:0000256" key="2">
    <source>
        <dbReference type="ARBA" id="ARBA00022723"/>
    </source>
</evidence>
<evidence type="ECO:0000256" key="7">
    <source>
        <dbReference type="ARBA" id="ARBA00048505"/>
    </source>
</evidence>
<evidence type="ECO:0000259" key="8">
    <source>
        <dbReference type="SMART" id="SM00849"/>
    </source>
</evidence>
<evidence type="ECO:0000313" key="9">
    <source>
        <dbReference type="EMBL" id="KQL46282.1"/>
    </source>
</evidence>
<reference evidence="9 10" key="1">
    <citation type="submission" date="2015-09" db="EMBL/GenBank/DDBJ databases">
        <title>Genome sequencing project for genomic taxonomy and phylogenomics of Bacillus-like bacteria.</title>
        <authorList>
            <person name="Liu B."/>
            <person name="Wang J."/>
            <person name="Zhu Y."/>
            <person name="Liu G."/>
            <person name="Chen Q."/>
            <person name="Chen Z."/>
            <person name="Lan J."/>
            <person name="Che J."/>
            <person name="Ge C."/>
            <person name="Shi H."/>
            <person name="Pan Z."/>
            <person name="Liu X."/>
        </authorList>
    </citation>
    <scope>NUCLEOTIDE SEQUENCE [LARGE SCALE GENOMIC DNA]</scope>
    <source>
        <strain evidence="9 10">DSM 8552</strain>
    </source>
</reference>
<dbReference type="EMBL" id="LJJB01000010">
    <property type="protein sequence ID" value="KQL46282.1"/>
    <property type="molecule type" value="Genomic_DNA"/>
</dbReference>
<keyword evidence="10" id="KW-1185">Reference proteome</keyword>
<keyword evidence="3 9" id="KW-0378">Hydrolase</keyword>
<dbReference type="SUPFAM" id="SSF56281">
    <property type="entry name" value="Metallo-hydrolase/oxidoreductase"/>
    <property type="match status" value="1"/>
</dbReference>